<dbReference type="Gene3D" id="3.40.190.290">
    <property type="match status" value="1"/>
</dbReference>
<dbReference type="InterPro" id="IPR000847">
    <property type="entry name" value="LysR_HTH_N"/>
</dbReference>
<proteinExistence type="inferred from homology"/>
<dbReference type="PANTHER" id="PTHR30293:SF0">
    <property type="entry name" value="NITROGEN ASSIMILATION REGULATORY PROTEIN NAC"/>
    <property type="match status" value="1"/>
</dbReference>
<dbReference type="InterPro" id="IPR036390">
    <property type="entry name" value="WH_DNA-bd_sf"/>
</dbReference>
<dbReference type="PROSITE" id="PS50931">
    <property type="entry name" value="HTH_LYSR"/>
    <property type="match status" value="1"/>
</dbReference>
<evidence type="ECO:0000313" key="6">
    <source>
        <dbReference type="EMBL" id="ARP97775.1"/>
    </source>
</evidence>
<dbReference type="PANTHER" id="PTHR30293">
    <property type="entry name" value="TRANSCRIPTIONAL REGULATORY PROTEIN NAC-RELATED"/>
    <property type="match status" value="1"/>
</dbReference>
<name>A0A1W6ZKJ7_9HYPH</name>
<dbReference type="GO" id="GO:0003700">
    <property type="term" value="F:DNA-binding transcription factor activity"/>
    <property type="evidence" value="ECO:0007669"/>
    <property type="project" value="InterPro"/>
</dbReference>
<organism evidence="6 7">
    <name type="scientific">Pseudorhodoplanes sinuspersici</name>
    <dbReference type="NCBI Taxonomy" id="1235591"/>
    <lineage>
        <taxon>Bacteria</taxon>
        <taxon>Pseudomonadati</taxon>
        <taxon>Pseudomonadota</taxon>
        <taxon>Alphaproteobacteria</taxon>
        <taxon>Hyphomicrobiales</taxon>
        <taxon>Pseudorhodoplanes</taxon>
    </lineage>
</organism>
<evidence type="ECO:0000256" key="4">
    <source>
        <dbReference type="ARBA" id="ARBA00023159"/>
    </source>
</evidence>
<dbReference type="KEGG" id="psin:CAK95_00785"/>
<dbReference type="Proteomes" id="UP000194137">
    <property type="component" value="Chromosome"/>
</dbReference>
<dbReference type="OrthoDB" id="8479357at2"/>
<dbReference type="Pfam" id="PF00126">
    <property type="entry name" value="HTH_1"/>
    <property type="match status" value="1"/>
</dbReference>
<dbReference type="InterPro" id="IPR036388">
    <property type="entry name" value="WH-like_DNA-bd_sf"/>
</dbReference>
<evidence type="ECO:0000256" key="1">
    <source>
        <dbReference type="ARBA" id="ARBA00009437"/>
    </source>
</evidence>
<dbReference type="EMBL" id="CP021112">
    <property type="protein sequence ID" value="ARP97775.1"/>
    <property type="molecule type" value="Genomic_DNA"/>
</dbReference>
<dbReference type="InterPro" id="IPR005119">
    <property type="entry name" value="LysR_subst-bd"/>
</dbReference>
<keyword evidence="3" id="KW-0238">DNA-binding</keyword>
<keyword evidence="5" id="KW-0804">Transcription</keyword>
<dbReference type="Gene3D" id="1.10.10.10">
    <property type="entry name" value="Winged helix-like DNA-binding domain superfamily/Winged helix DNA-binding domain"/>
    <property type="match status" value="1"/>
</dbReference>
<gene>
    <name evidence="6" type="ORF">CAK95_00785</name>
</gene>
<keyword evidence="7" id="KW-1185">Reference proteome</keyword>
<dbReference type="SUPFAM" id="SSF53850">
    <property type="entry name" value="Periplasmic binding protein-like II"/>
    <property type="match status" value="1"/>
</dbReference>
<evidence type="ECO:0000313" key="7">
    <source>
        <dbReference type="Proteomes" id="UP000194137"/>
    </source>
</evidence>
<keyword evidence="2" id="KW-0805">Transcription regulation</keyword>
<dbReference type="STRING" id="1235591.CAK95_00785"/>
<dbReference type="Pfam" id="PF03466">
    <property type="entry name" value="LysR_substrate"/>
    <property type="match status" value="1"/>
</dbReference>
<dbReference type="GO" id="GO:2000142">
    <property type="term" value="P:regulation of DNA-templated transcription initiation"/>
    <property type="evidence" value="ECO:0007669"/>
    <property type="project" value="TreeGrafter"/>
</dbReference>
<sequence length="307" mass="33327">MDIRQLGYFVSLFEEGSTTRAARRMNVVQPALSMQITKLEDELGQKLFERTSQGMVPTSAGELAYRLFAPILRDLSDAKQQIVSRSSTVSGRIVVGLVASVATSVLARSLAVFARQYPEVEVSACDGYSSSLMEGVRAGSLDFAIVNKGRRRLDLPAIDMLDEEMVVVTSAGSARGLGSPLMFRDLAKLPLILPSKRNGLRLIVDKIAEDEDIELSIRLEVDAFATVEQLVRNSDWATVLPAIAVSRGLSEGSLRAHRIVAPRVTRQIVCVHNPRRPLSAAARLFVEVITAELVAAAAEISRVPAAD</sequence>
<protein>
    <submittedName>
        <fullName evidence="6">LysR family transcriptional regulator</fullName>
    </submittedName>
</protein>
<evidence type="ECO:0000256" key="3">
    <source>
        <dbReference type="ARBA" id="ARBA00023125"/>
    </source>
</evidence>
<keyword evidence="4" id="KW-0010">Activator</keyword>
<dbReference type="AlphaFoldDB" id="A0A1W6ZKJ7"/>
<dbReference type="RefSeq" id="WP_086086095.1">
    <property type="nucleotide sequence ID" value="NZ_CP021112.1"/>
</dbReference>
<comment type="similarity">
    <text evidence="1">Belongs to the LysR transcriptional regulatory family.</text>
</comment>
<accession>A0A1W6ZKJ7</accession>
<dbReference type="CDD" id="cd05466">
    <property type="entry name" value="PBP2_LTTR_substrate"/>
    <property type="match status" value="1"/>
</dbReference>
<dbReference type="SUPFAM" id="SSF46785">
    <property type="entry name" value="Winged helix' DNA-binding domain"/>
    <property type="match status" value="1"/>
</dbReference>
<evidence type="ECO:0000256" key="5">
    <source>
        <dbReference type="ARBA" id="ARBA00023163"/>
    </source>
</evidence>
<reference evidence="6 7" key="1">
    <citation type="submission" date="2017-05" db="EMBL/GenBank/DDBJ databases">
        <title>Full genome sequence of Pseudorhodoplanes sinuspersici.</title>
        <authorList>
            <person name="Dastgheib S.M.M."/>
            <person name="Shavandi M."/>
            <person name="Tirandaz H."/>
        </authorList>
    </citation>
    <scope>NUCLEOTIDE SEQUENCE [LARGE SCALE GENOMIC DNA]</scope>
    <source>
        <strain evidence="6 7">RIPI110</strain>
    </source>
</reference>
<dbReference type="PRINTS" id="PR00039">
    <property type="entry name" value="HTHLYSR"/>
</dbReference>
<dbReference type="GO" id="GO:0003677">
    <property type="term" value="F:DNA binding"/>
    <property type="evidence" value="ECO:0007669"/>
    <property type="project" value="UniProtKB-KW"/>
</dbReference>
<evidence type="ECO:0000256" key="2">
    <source>
        <dbReference type="ARBA" id="ARBA00023015"/>
    </source>
</evidence>
<dbReference type="FunFam" id="1.10.10.10:FF:000001">
    <property type="entry name" value="LysR family transcriptional regulator"/>
    <property type="match status" value="1"/>
</dbReference>